<dbReference type="InterPro" id="IPR051735">
    <property type="entry name" value="CFEM_domain"/>
</dbReference>
<reference evidence="18 19" key="1">
    <citation type="submission" date="2017-08" db="EMBL/GenBank/DDBJ databases">
        <title>Harnessing the power of phylogenomics to disentangle the directionality and signatures of interkingdom host jumping in the parasitic fungal genus Tolypocladium.</title>
        <authorList>
            <person name="Quandt C.A."/>
            <person name="Patterson W."/>
            <person name="Spatafora J.W."/>
        </authorList>
    </citation>
    <scope>NUCLEOTIDE SEQUENCE [LARGE SCALE GENOMIC DNA]</scope>
    <source>
        <strain evidence="18 19">CBS 113982</strain>
    </source>
</reference>
<keyword evidence="5" id="KW-0964">Secreted</keyword>
<feature type="binding site" description="axial binding residue" evidence="15">
    <location>
        <position position="331"/>
    </location>
    <ligand>
        <name>heme</name>
        <dbReference type="ChEBI" id="CHEBI:30413"/>
    </ligand>
    <ligandPart>
        <name>Fe</name>
        <dbReference type="ChEBI" id="CHEBI:18248"/>
    </ligandPart>
</feature>
<evidence type="ECO:0000313" key="18">
    <source>
        <dbReference type="EMBL" id="PNY29782.1"/>
    </source>
</evidence>
<evidence type="ECO:0000313" key="19">
    <source>
        <dbReference type="Proteomes" id="UP000236621"/>
    </source>
</evidence>
<dbReference type="InterPro" id="IPR008427">
    <property type="entry name" value="Extracellular_membr_CFEM_dom"/>
</dbReference>
<name>A0A2K3QQG1_9HYPO</name>
<evidence type="ECO:0000256" key="13">
    <source>
        <dbReference type="ARBA" id="ARBA00023180"/>
    </source>
</evidence>
<keyword evidence="19" id="KW-1185">Reference proteome</keyword>
<dbReference type="PANTHER" id="PTHR37928">
    <property type="entry name" value="CFEM DOMAIN PROTEIN (AFU_ORTHOLOGUE AFUA_6G14090)"/>
    <property type="match status" value="1"/>
</dbReference>
<feature type="domain" description="CFEM" evidence="17">
    <location>
        <begin position="285"/>
        <end position="399"/>
    </location>
</feature>
<comment type="caution">
    <text evidence="15">Lacks conserved residue(s) required for the propagation of feature annotation.</text>
</comment>
<keyword evidence="8 15" id="KW-0479">Metal-binding</keyword>
<gene>
    <name evidence="18" type="ORF">TCAP_00303</name>
</gene>
<evidence type="ECO:0000256" key="12">
    <source>
        <dbReference type="ARBA" id="ARBA00023157"/>
    </source>
</evidence>
<dbReference type="GO" id="GO:0098552">
    <property type="term" value="C:side of membrane"/>
    <property type="evidence" value="ECO:0007669"/>
    <property type="project" value="UniProtKB-KW"/>
</dbReference>
<feature type="region of interest" description="Disordered" evidence="16">
    <location>
        <begin position="513"/>
        <end position="581"/>
    </location>
</feature>
<keyword evidence="7" id="KW-0336">GPI-anchor</keyword>
<evidence type="ECO:0000256" key="3">
    <source>
        <dbReference type="ARBA" id="ARBA00010031"/>
    </source>
</evidence>
<feature type="compositionally biased region" description="Low complexity" evidence="16">
    <location>
        <begin position="513"/>
        <end position="534"/>
    </location>
</feature>
<feature type="disulfide bond" evidence="15">
    <location>
        <begin position="211"/>
        <end position="218"/>
    </location>
</feature>
<evidence type="ECO:0000256" key="4">
    <source>
        <dbReference type="ARBA" id="ARBA00022475"/>
    </source>
</evidence>
<evidence type="ECO:0000256" key="16">
    <source>
        <dbReference type="SAM" id="MobiDB-lite"/>
    </source>
</evidence>
<dbReference type="Proteomes" id="UP000236621">
    <property type="component" value="Unassembled WGS sequence"/>
</dbReference>
<dbReference type="PANTHER" id="PTHR37928:SF2">
    <property type="entry name" value="GPI ANCHORED CFEM DOMAIN PROTEIN (AFU_ORTHOLOGUE AFUA_6G10580)"/>
    <property type="match status" value="1"/>
</dbReference>
<organism evidence="18 19">
    <name type="scientific">Tolypocladium capitatum</name>
    <dbReference type="NCBI Taxonomy" id="45235"/>
    <lineage>
        <taxon>Eukaryota</taxon>
        <taxon>Fungi</taxon>
        <taxon>Dikarya</taxon>
        <taxon>Ascomycota</taxon>
        <taxon>Pezizomycotina</taxon>
        <taxon>Sordariomycetes</taxon>
        <taxon>Hypocreomycetidae</taxon>
        <taxon>Hypocreales</taxon>
        <taxon>Ophiocordycipitaceae</taxon>
        <taxon>Tolypocladium</taxon>
    </lineage>
</organism>
<evidence type="ECO:0000256" key="9">
    <source>
        <dbReference type="ARBA" id="ARBA00022729"/>
    </source>
</evidence>
<feature type="disulfide bond" evidence="15">
    <location>
        <begin position="327"/>
        <end position="334"/>
    </location>
</feature>
<dbReference type="OrthoDB" id="3767534at2759"/>
<evidence type="ECO:0000256" key="1">
    <source>
        <dbReference type="ARBA" id="ARBA00004609"/>
    </source>
</evidence>
<feature type="domain" description="CFEM" evidence="17">
    <location>
        <begin position="410"/>
        <end position="525"/>
    </location>
</feature>
<comment type="caution">
    <text evidence="18">The sequence shown here is derived from an EMBL/GenBank/DDBJ whole genome shotgun (WGS) entry which is preliminary data.</text>
</comment>
<keyword evidence="9" id="KW-0732">Signal</keyword>
<dbReference type="Pfam" id="PF05730">
    <property type="entry name" value="CFEM"/>
    <property type="match status" value="3"/>
</dbReference>
<evidence type="ECO:0000256" key="8">
    <source>
        <dbReference type="ARBA" id="ARBA00022723"/>
    </source>
</evidence>
<evidence type="ECO:0000259" key="17">
    <source>
        <dbReference type="PROSITE" id="PS52012"/>
    </source>
</evidence>
<evidence type="ECO:0000256" key="6">
    <source>
        <dbReference type="ARBA" id="ARBA00022617"/>
    </source>
</evidence>
<dbReference type="SMART" id="SM00747">
    <property type="entry name" value="CFEM"/>
    <property type="match status" value="3"/>
</dbReference>
<dbReference type="GO" id="GO:0005886">
    <property type="term" value="C:plasma membrane"/>
    <property type="evidence" value="ECO:0007669"/>
    <property type="project" value="UniProtKB-SubCell"/>
</dbReference>
<feature type="binding site" description="axial binding residue" evidence="15">
    <location>
        <position position="457"/>
    </location>
    <ligand>
        <name>heme</name>
        <dbReference type="ChEBI" id="CHEBI:30413"/>
    </ligand>
    <ligandPart>
        <name>Fe</name>
        <dbReference type="ChEBI" id="CHEBI:18248"/>
    </ligandPart>
</feature>
<proteinExistence type="inferred from homology"/>
<dbReference type="GO" id="GO:0005576">
    <property type="term" value="C:extracellular region"/>
    <property type="evidence" value="ECO:0007669"/>
    <property type="project" value="UniProtKB-SubCell"/>
</dbReference>
<comment type="subcellular location">
    <subcellularLocation>
        <location evidence="1">Cell membrane</location>
        <topology evidence="1">Lipid-anchor</topology>
        <topology evidence="1">GPI-anchor</topology>
    </subcellularLocation>
    <subcellularLocation>
        <location evidence="2">Secreted</location>
    </subcellularLocation>
</comment>
<evidence type="ECO:0000256" key="2">
    <source>
        <dbReference type="ARBA" id="ARBA00004613"/>
    </source>
</evidence>
<evidence type="ECO:0000256" key="15">
    <source>
        <dbReference type="PROSITE-ProRule" id="PRU01356"/>
    </source>
</evidence>
<evidence type="ECO:0000256" key="5">
    <source>
        <dbReference type="ARBA" id="ARBA00022525"/>
    </source>
</evidence>
<evidence type="ECO:0000256" key="10">
    <source>
        <dbReference type="ARBA" id="ARBA00023004"/>
    </source>
</evidence>
<feature type="compositionally biased region" description="Gly residues" evidence="16">
    <location>
        <begin position="570"/>
        <end position="581"/>
    </location>
</feature>
<keyword evidence="11" id="KW-0472">Membrane</keyword>
<dbReference type="PROSITE" id="PS52012">
    <property type="entry name" value="CFEM"/>
    <property type="match status" value="3"/>
</dbReference>
<sequence>MERLLLISLSKPAARRRAGMGWDRSWGFSEATLSIRNIPRGFAQSCQKRRSIPYDSTGVPGQNPLADWGLGPVLLRSNARTTHRGWGGTGEELGKAPKPLRRLGRTISAPALPSFLLQSLAQASPSSFTSPGAVSSNVWAASSLHPGPAYTNPPHSFIMRNSAGAWSLLALARLGVSQSCNSVSPCQSTADAVPDCAKSCIESAAVTAASCATSDFACQCSSSAAIQVAALGCVTSGCGLATGIQVLGSVSALCSCVTASPTTPCTGLPTSTTSALITPPPAAPITAGLAERGPAACSPGSPCQKSADAVPKCATSCIFSAATAVKCATSDYQCQCSQSAAIESAAFGCVSSGCGIITGIQVLQSVGALCSCVTASPTTPCSSLATSTTTSAPKVTSNGVIRAKSSTKTELLTVTTKTGGSACSTANCGAVASSAVPSCARKCFSSAAPSVGCSVDDYACQCQDTAQASLSQILVPCVATACPIDAIQSVIAGASSVCKCANAPGGGNCGGKPTATGGETPTGSSTTGGNAGAPLPSGSQTTSSGTEPSCIMQPTSGNGGTPPGVAQPTGGIGGNPPGIGGGGLTTPPVVVGSAGRWEISLMACVFGAFWAIAVAM</sequence>
<comment type="similarity">
    <text evidence="3">Belongs to the RBT5 family.</text>
</comment>
<keyword evidence="12 15" id="KW-1015">Disulfide bond</keyword>
<dbReference type="AlphaFoldDB" id="A0A2K3QQG1"/>
<dbReference type="GO" id="GO:0046872">
    <property type="term" value="F:metal ion binding"/>
    <property type="evidence" value="ECO:0007669"/>
    <property type="project" value="UniProtKB-UniRule"/>
</dbReference>
<dbReference type="EMBL" id="NRSZ01000055">
    <property type="protein sequence ID" value="PNY29782.1"/>
    <property type="molecule type" value="Genomic_DNA"/>
</dbReference>
<feature type="domain" description="CFEM" evidence="17">
    <location>
        <begin position="168"/>
        <end position="283"/>
    </location>
</feature>
<accession>A0A2K3QQG1</accession>
<evidence type="ECO:0000256" key="11">
    <source>
        <dbReference type="ARBA" id="ARBA00023136"/>
    </source>
</evidence>
<keyword evidence="6 15" id="KW-0349">Heme</keyword>
<feature type="binding site" description="axial binding residue" evidence="15">
    <location>
        <position position="215"/>
    </location>
    <ligand>
        <name>heme</name>
        <dbReference type="ChEBI" id="CHEBI:30413"/>
    </ligand>
    <ligandPart>
        <name>Fe</name>
        <dbReference type="ChEBI" id="CHEBI:18248"/>
    </ligandPart>
</feature>
<protein>
    <recommendedName>
        <fullName evidence="17">CFEM domain-containing protein</fullName>
    </recommendedName>
</protein>
<keyword evidence="10 15" id="KW-0408">Iron</keyword>
<keyword evidence="14" id="KW-0449">Lipoprotein</keyword>
<keyword evidence="4" id="KW-1003">Cell membrane</keyword>
<feature type="disulfide bond" evidence="15">
    <location>
        <begin position="453"/>
        <end position="460"/>
    </location>
</feature>
<feature type="compositionally biased region" description="Polar residues" evidence="16">
    <location>
        <begin position="537"/>
        <end position="556"/>
    </location>
</feature>
<evidence type="ECO:0000256" key="14">
    <source>
        <dbReference type="ARBA" id="ARBA00023288"/>
    </source>
</evidence>
<keyword evidence="13" id="KW-0325">Glycoprotein</keyword>
<evidence type="ECO:0000256" key="7">
    <source>
        <dbReference type="ARBA" id="ARBA00022622"/>
    </source>
</evidence>